<dbReference type="EMBL" id="LAZP02000048">
    <property type="protein sequence ID" value="PFH61953.1"/>
    <property type="molecule type" value="Genomic_DNA"/>
</dbReference>
<organism evidence="1 2">
    <name type="scientific">Ophiocordyceps unilateralis</name>
    <name type="common">Zombie-ant fungus</name>
    <name type="synonym">Torrubia unilateralis</name>
    <dbReference type="NCBI Taxonomy" id="268505"/>
    <lineage>
        <taxon>Eukaryota</taxon>
        <taxon>Fungi</taxon>
        <taxon>Dikarya</taxon>
        <taxon>Ascomycota</taxon>
        <taxon>Pezizomycotina</taxon>
        <taxon>Sordariomycetes</taxon>
        <taxon>Hypocreomycetidae</taxon>
        <taxon>Hypocreales</taxon>
        <taxon>Ophiocordycipitaceae</taxon>
        <taxon>Ophiocordyceps</taxon>
    </lineage>
</organism>
<evidence type="ECO:0000313" key="2">
    <source>
        <dbReference type="Proteomes" id="UP000037136"/>
    </source>
</evidence>
<gene>
    <name evidence="1" type="ORF">XA68_15715</name>
</gene>
<evidence type="ECO:0000313" key="1">
    <source>
        <dbReference type="EMBL" id="PFH61953.1"/>
    </source>
</evidence>
<proteinExistence type="predicted"/>
<name>A0A2A9PM37_OPHUN</name>
<reference evidence="1 2" key="2">
    <citation type="journal article" date="2017" name="Sci. Rep.">
        <title>Ant-infecting Ophiocordyceps genomes reveal a high diversity of potential behavioral manipulation genes and a possible major role for enterotoxins.</title>
        <authorList>
            <person name="de Bekker C."/>
            <person name="Ohm R.A."/>
            <person name="Evans H.C."/>
            <person name="Brachmann A."/>
            <person name="Hughes D.P."/>
        </authorList>
    </citation>
    <scope>NUCLEOTIDE SEQUENCE [LARGE SCALE GENOMIC DNA]</scope>
    <source>
        <strain evidence="1 2">SC16a</strain>
    </source>
</reference>
<sequence length="74" mass="8232">MFVRYGVAIYGSKLNNTRPTTDHPSLQRVLCESGKVRLRSADLRPLSSPSSLPPLPLSFCSLPLSPLLSWFIVF</sequence>
<protein>
    <submittedName>
        <fullName evidence="1">Uncharacterized protein</fullName>
    </submittedName>
</protein>
<keyword evidence="2" id="KW-1185">Reference proteome</keyword>
<reference evidence="1 2" key="1">
    <citation type="journal article" date="2015" name="BMC Genomics">
        <title>Gene expression during zombie ant biting behavior reflects the complexity underlying fungal parasitic behavioral manipulation.</title>
        <authorList>
            <person name="de Bekker C."/>
            <person name="Ohm R.A."/>
            <person name="Loreto R.G."/>
            <person name="Sebastian A."/>
            <person name="Albert I."/>
            <person name="Merrow M."/>
            <person name="Brachmann A."/>
            <person name="Hughes D.P."/>
        </authorList>
    </citation>
    <scope>NUCLEOTIDE SEQUENCE [LARGE SCALE GENOMIC DNA]</scope>
    <source>
        <strain evidence="1 2">SC16a</strain>
    </source>
</reference>
<dbReference type="Proteomes" id="UP000037136">
    <property type="component" value="Unassembled WGS sequence"/>
</dbReference>
<accession>A0A2A9PM37</accession>
<dbReference type="AlphaFoldDB" id="A0A2A9PM37"/>
<comment type="caution">
    <text evidence="1">The sequence shown here is derived from an EMBL/GenBank/DDBJ whole genome shotgun (WGS) entry which is preliminary data.</text>
</comment>